<evidence type="ECO:0000313" key="5">
    <source>
        <dbReference type="Proteomes" id="UP000295210"/>
    </source>
</evidence>
<dbReference type="Gene3D" id="2.140.10.30">
    <property type="entry name" value="Dipeptidylpeptidase IV, N-terminal domain"/>
    <property type="match status" value="1"/>
</dbReference>
<dbReference type="RefSeq" id="WP_131997321.1">
    <property type="nucleotide sequence ID" value="NZ_SMGK01000004.1"/>
</dbReference>
<evidence type="ECO:0000259" key="2">
    <source>
        <dbReference type="Pfam" id="PF00326"/>
    </source>
</evidence>
<dbReference type="EMBL" id="SMGK01000004">
    <property type="protein sequence ID" value="TCK71970.1"/>
    <property type="molecule type" value="Genomic_DNA"/>
</dbReference>
<gene>
    <name evidence="4" type="ORF">C7378_2594</name>
</gene>
<dbReference type="Pfam" id="PF00326">
    <property type="entry name" value="Peptidase_S9"/>
    <property type="match status" value="1"/>
</dbReference>
<organism evidence="4 5">
    <name type="scientific">Acidipila rosea</name>
    <dbReference type="NCBI Taxonomy" id="768535"/>
    <lineage>
        <taxon>Bacteria</taxon>
        <taxon>Pseudomonadati</taxon>
        <taxon>Acidobacteriota</taxon>
        <taxon>Terriglobia</taxon>
        <taxon>Terriglobales</taxon>
        <taxon>Acidobacteriaceae</taxon>
        <taxon>Acidipila</taxon>
    </lineage>
</organism>
<protein>
    <submittedName>
        <fullName evidence="4">Dipeptidyl-peptidase IV</fullName>
    </submittedName>
</protein>
<feature type="domain" description="Peptidase S9 prolyl oligopeptidase catalytic" evidence="2">
    <location>
        <begin position="541"/>
        <end position="735"/>
    </location>
</feature>
<evidence type="ECO:0000313" key="4">
    <source>
        <dbReference type="EMBL" id="TCK71970.1"/>
    </source>
</evidence>
<dbReference type="Gene3D" id="3.40.50.1820">
    <property type="entry name" value="alpha/beta hydrolase"/>
    <property type="match status" value="1"/>
</dbReference>
<dbReference type="SUPFAM" id="SSF53474">
    <property type="entry name" value="alpha/beta-Hydrolases"/>
    <property type="match status" value="1"/>
</dbReference>
<reference evidence="4 5" key="1">
    <citation type="submission" date="2019-03" db="EMBL/GenBank/DDBJ databases">
        <title>Genomic Encyclopedia of Type Strains, Phase IV (KMG-IV): sequencing the most valuable type-strain genomes for metagenomic binning, comparative biology and taxonomic classification.</title>
        <authorList>
            <person name="Goeker M."/>
        </authorList>
    </citation>
    <scope>NUCLEOTIDE SEQUENCE [LARGE SCALE GENOMIC DNA]</scope>
    <source>
        <strain evidence="4 5">DSM 103428</strain>
    </source>
</reference>
<feature type="chain" id="PRO_5021033788" evidence="1">
    <location>
        <begin position="25"/>
        <end position="742"/>
    </location>
</feature>
<dbReference type="OrthoDB" id="108903at2"/>
<dbReference type="SUPFAM" id="SSF82171">
    <property type="entry name" value="DPP6 N-terminal domain-like"/>
    <property type="match status" value="1"/>
</dbReference>
<dbReference type="PANTHER" id="PTHR11731:SF193">
    <property type="entry name" value="DIPEPTIDYL PEPTIDASE 9"/>
    <property type="match status" value="1"/>
</dbReference>
<dbReference type="GO" id="GO:0008236">
    <property type="term" value="F:serine-type peptidase activity"/>
    <property type="evidence" value="ECO:0007669"/>
    <property type="project" value="InterPro"/>
</dbReference>
<keyword evidence="1" id="KW-0732">Signal</keyword>
<dbReference type="Pfam" id="PF00930">
    <property type="entry name" value="DPPIV_N"/>
    <property type="match status" value="1"/>
</dbReference>
<dbReference type="Proteomes" id="UP000295210">
    <property type="component" value="Unassembled WGS sequence"/>
</dbReference>
<feature type="signal peptide" evidence="1">
    <location>
        <begin position="1"/>
        <end position="24"/>
    </location>
</feature>
<feature type="domain" description="Dipeptidylpeptidase IV N-terminal" evidence="3">
    <location>
        <begin position="122"/>
        <end position="454"/>
    </location>
</feature>
<dbReference type="InterPro" id="IPR029058">
    <property type="entry name" value="AB_hydrolase_fold"/>
</dbReference>
<sequence length="742" mass="82477">MHRSSLTVLALLATTFFAVPASHAEKNKPWTVQDIFGGESVTGEAPSGIQWSPDARRATFLTSDGDMMQIDATDGHVSKMISRVKLGSITNAALSEKDKDHRGRYDEKDFQWAPDARHILFDTNGQLWLYDTRVGAGIQVGNSLQGSGDDPKFSPNGQYISYLHDNNIYLLTPDGHTPPLLLTNSHSPSIMDGGIDWVYLEELNTRSNYYWSPDSKGILYLQMDETAVPRYPLVDWIPTHAAVDQQRYPQPGDPNPAVKVGVVGINGGKTFWLKIPLSAGNDYIPRFGWINARTAWVETLARDHKKMNIYFADVYTGDVKLALAQTDPKFFTLTYDVNFDVPGEFLITSWQDGYRHIYRYTFDASKPLSAPARPANQVESGDYEVFSIKSVDPAAKTIYYLSSEGDSREQQVWSVKLDGTDKHQLSTEPGVHEPVFAPHGGEYVDKASSMMSPPETSLCIEAKKCVPVWHSKAIHGHELIKPELLTLKAADGKTTLYATLTLPPHATAPASVPLIVNPYGGPGVGAERNHWGGNGYLFDVLLAEHGYAVLHVDNRGMAGRGRDFEQAAYHDFGAVQLADQLASIDQTLAQFPQLDKNRLGWWGWSWGGTFTLNAMTHSDRFKAGVSVAPVTDFRNYDSIYTERYLGLPADNPDVYRAASVQETAKALKGHLLLVHGTGDDNVHIENSIQFIQKLIDAQIPYDFQVYPRKTHSIAGPVARTHLYARILAQFETYLKVPQEQHP</sequence>
<dbReference type="GO" id="GO:0008239">
    <property type="term" value="F:dipeptidyl-peptidase activity"/>
    <property type="evidence" value="ECO:0007669"/>
    <property type="project" value="TreeGrafter"/>
</dbReference>
<name>A0A4R1L4K3_9BACT</name>
<evidence type="ECO:0000256" key="1">
    <source>
        <dbReference type="SAM" id="SignalP"/>
    </source>
</evidence>
<accession>A0A4R1L4K3</accession>
<dbReference type="InterPro" id="IPR050278">
    <property type="entry name" value="Serine_Prot_S9B/DPPIV"/>
</dbReference>
<proteinExistence type="predicted"/>
<dbReference type="PANTHER" id="PTHR11731">
    <property type="entry name" value="PROTEASE FAMILY S9B,C DIPEPTIDYL-PEPTIDASE IV-RELATED"/>
    <property type="match status" value="1"/>
</dbReference>
<comment type="caution">
    <text evidence="4">The sequence shown here is derived from an EMBL/GenBank/DDBJ whole genome shotgun (WGS) entry which is preliminary data.</text>
</comment>
<keyword evidence="5" id="KW-1185">Reference proteome</keyword>
<dbReference type="InterPro" id="IPR002469">
    <property type="entry name" value="Peptidase_S9B_N"/>
</dbReference>
<dbReference type="InterPro" id="IPR001375">
    <property type="entry name" value="Peptidase_S9_cat"/>
</dbReference>
<dbReference type="GO" id="GO:0006508">
    <property type="term" value="P:proteolysis"/>
    <property type="evidence" value="ECO:0007669"/>
    <property type="project" value="InterPro"/>
</dbReference>
<evidence type="ECO:0000259" key="3">
    <source>
        <dbReference type="Pfam" id="PF00930"/>
    </source>
</evidence>
<dbReference type="AlphaFoldDB" id="A0A4R1L4K3"/>